<gene>
    <name evidence="2" type="ORF">SLS62_006784</name>
</gene>
<reference evidence="2 3" key="1">
    <citation type="submission" date="2024-02" db="EMBL/GenBank/DDBJ databases">
        <title>De novo assembly and annotation of 12 fungi associated with fruit tree decline syndrome in Ontario, Canada.</title>
        <authorList>
            <person name="Sulman M."/>
            <person name="Ellouze W."/>
            <person name="Ilyukhin E."/>
        </authorList>
    </citation>
    <scope>NUCLEOTIDE SEQUENCE [LARGE SCALE GENOMIC DNA]</scope>
    <source>
        <strain evidence="2 3">M11/M66-122</strain>
    </source>
</reference>
<proteinExistence type="predicted"/>
<protein>
    <submittedName>
        <fullName evidence="2">Uncharacterized protein</fullName>
    </submittedName>
</protein>
<evidence type="ECO:0000256" key="1">
    <source>
        <dbReference type="SAM" id="Phobius"/>
    </source>
</evidence>
<feature type="transmembrane region" description="Helical" evidence="1">
    <location>
        <begin position="45"/>
        <end position="69"/>
    </location>
</feature>
<dbReference type="EMBL" id="JAKJXP020000052">
    <property type="protein sequence ID" value="KAK7751239.1"/>
    <property type="molecule type" value="Genomic_DNA"/>
</dbReference>
<keyword evidence="1" id="KW-1133">Transmembrane helix</keyword>
<keyword evidence="1" id="KW-0812">Transmembrane</keyword>
<sequence length="124" mass="13693">MVRFLIPAAHAAIEIDTEPLVYSILQYAKSSFEGAIFYLFGEDPIFWSTVAISISFFAVWSVFVGIALVRQYADRAAILYMSQLWQAIQVFLVVAPLAAGAYEPQLIRDAIVAIGIVIAKLGTY</sequence>
<organism evidence="2 3">
    <name type="scientific">Diatrype stigma</name>
    <dbReference type="NCBI Taxonomy" id="117547"/>
    <lineage>
        <taxon>Eukaryota</taxon>
        <taxon>Fungi</taxon>
        <taxon>Dikarya</taxon>
        <taxon>Ascomycota</taxon>
        <taxon>Pezizomycotina</taxon>
        <taxon>Sordariomycetes</taxon>
        <taxon>Xylariomycetidae</taxon>
        <taxon>Xylariales</taxon>
        <taxon>Diatrypaceae</taxon>
        <taxon>Diatrype</taxon>
    </lineage>
</organism>
<feature type="transmembrane region" description="Helical" evidence="1">
    <location>
        <begin position="76"/>
        <end position="99"/>
    </location>
</feature>
<name>A0AAN9UM60_9PEZI</name>
<evidence type="ECO:0000313" key="3">
    <source>
        <dbReference type="Proteomes" id="UP001320420"/>
    </source>
</evidence>
<keyword evidence="3" id="KW-1185">Reference proteome</keyword>
<accession>A0AAN9UM60</accession>
<dbReference type="AlphaFoldDB" id="A0AAN9UM60"/>
<dbReference type="Proteomes" id="UP001320420">
    <property type="component" value="Unassembled WGS sequence"/>
</dbReference>
<keyword evidence="1" id="KW-0472">Membrane</keyword>
<comment type="caution">
    <text evidence="2">The sequence shown here is derived from an EMBL/GenBank/DDBJ whole genome shotgun (WGS) entry which is preliminary data.</text>
</comment>
<evidence type="ECO:0000313" key="2">
    <source>
        <dbReference type="EMBL" id="KAK7751239.1"/>
    </source>
</evidence>